<dbReference type="Proteomes" id="UP000828922">
    <property type="component" value="Linkage Group LG07"/>
</dbReference>
<sequence length="452" mass="51099">MAELKAYLPAPDGTWKLFREIKLMNDGEKSEFLKQYDVPTKTALEALRETLRGVVTMFEDAISRVDAKKETGGNMEVFYAIDTNENDSGQADRLHYGREMVSIPKGHEAGVSETPWLDGDANFKKHVIVHRKFPFRDDLKKFVAEINKSMQKKPGPVSGQALLYIHGFNVNREKAIRNAAQLSTDLKFHGGGGIVIAYIWPSKGSFWYYDDDAEVIKTSANYLHQFITTILSKEVKFSKVHMLAHSMGNRALIKAMTSYYKAPPPREETIPETSSTFEAGVGKVEDLRKLVNIISAAADVTHDEFDVMLRAASGTLNVEDLPGFTIYSSATDRALTASTIYNKQMRLGDTDSHLKHTPKMDSVDVVDASGLTYNMDFFLHSYYVKAHIVLFDIQTLLTTLYRADDRCKRHQEIHTVTHKDSKFFAFEPGEWEKETLFRHVKAKCFVCMGVLP</sequence>
<evidence type="ECO:0000313" key="2">
    <source>
        <dbReference type="Proteomes" id="UP000828922"/>
    </source>
</evidence>
<comment type="caution">
    <text evidence="1">The sequence shown here is derived from an EMBL/GenBank/DDBJ whole genome shotgun (WGS) entry which is preliminary data.</text>
</comment>
<reference evidence="2" key="1">
    <citation type="journal article" date="2022" name="New Phytol.">
        <title>Phylogenomic structure and speciation in an emerging model: the Sphagnum magellanicum complex (Bryophyta).</title>
        <authorList>
            <person name="Shaw A.J."/>
            <person name="Piatkowski B."/>
            <person name="Duffy A.M."/>
            <person name="Aguero B."/>
            <person name="Imwattana K."/>
            <person name="Nieto-Lugilde M."/>
            <person name="Healey A."/>
            <person name="Weston D.J."/>
            <person name="Patel M.N."/>
            <person name="Schmutz J."/>
            <person name="Grimwood J."/>
            <person name="Yavitt J.B."/>
            <person name="Hassel K."/>
            <person name="Stenoien H.K."/>
            <person name="Flatberg K.I."/>
            <person name="Bickford C.P."/>
            <person name="Hicks K.A."/>
        </authorList>
    </citation>
    <scope>NUCLEOTIDE SEQUENCE [LARGE SCALE GENOMIC DNA]</scope>
</reference>
<dbReference type="EMBL" id="CM038913">
    <property type="protein sequence ID" value="KAH9556395.1"/>
    <property type="molecule type" value="Genomic_DNA"/>
</dbReference>
<protein>
    <submittedName>
        <fullName evidence="1">Uncharacterized protein</fullName>
    </submittedName>
</protein>
<gene>
    <name evidence="1" type="ORF">CY35_07G024500</name>
</gene>
<keyword evidence="2" id="KW-1185">Reference proteome</keyword>
<name>A0ACB8HKU9_9BRYO</name>
<evidence type="ECO:0000313" key="1">
    <source>
        <dbReference type="EMBL" id="KAH9556395.1"/>
    </source>
</evidence>
<proteinExistence type="predicted"/>
<organism evidence="1 2">
    <name type="scientific">Sphagnum magellanicum</name>
    <dbReference type="NCBI Taxonomy" id="128215"/>
    <lineage>
        <taxon>Eukaryota</taxon>
        <taxon>Viridiplantae</taxon>
        <taxon>Streptophyta</taxon>
        <taxon>Embryophyta</taxon>
        <taxon>Bryophyta</taxon>
        <taxon>Sphagnophytina</taxon>
        <taxon>Sphagnopsida</taxon>
        <taxon>Sphagnales</taxon>
        <taxon>Sphagnaceae</taxon>
        <taxon>Sphagnum</taxon>
    </lineage>
</organism>
<accession>A0ACB8HKU9</accession>